<evidence type="ECO:0000256" key="1">
    <source>
        <dbReference type="SAM" id="MobiDB-lite"/>
    </source>
</evidence>
<evidence type="ECO:0000313" key="3">
    <source>
        <dbReference type="EMBL" id="MFC3714525.1"/>
    </source>
</evidence>
<evidence type="ECO:0000313" key="4">
    <source>
        <dbReference type="Proteomes" id="UP001595615"/>
    </source>
</evidence>
<keyword evidence="4" id="KW-1185">Reference proteome</keyword>
<reference evidence="4" key="1">
    <citation type="journal article" date="2019" name="Int. J. Syst. Evol. Microbiol.">
        <title>The Global Catalogue of Microorganisms (GCM) 10K type strain sequencing project: providing services to taxonomists for standard genome sequencing and annotation.</title>
        <authorList>
            <consortium name="The Broad Institute Genomics Platform"/>
            <consortium name="The Broad Institute Genome Sequencing Center for Infectious Disease"/>
            <person name="Wu L."/>
            <person name="Ma J."/>
        </authorList>
    </citation>
    <scope>NUCLEOTIDE SEQUENCE [LARGE SCALE GENOMIC DNA]</scope>
    <source>
        <strain evidence="4">KCTC 42644</strain>
    </source>
</reference>
<dbReference type="RefSeq" id="WP_380864250.1">
    <property type="nucleotide sequence ID" value="NZ_JBHRXV010000018.1"/>
</dbReference>
<keyword evidence="2" id="KW-0812">Transmembrane</keyword>
<feature type="transmembrane region" description="Helical" evidence="2">
    <location>
        <begin position="33"/>
        <end position="55"/>
    </location>
</feature>
<accession>A0ABV7XE99</accession>
<evidence type="ECO:0000256" key="2">
    <source>
        <dbReference type="SAM" id="Phobius"/>
    </source>
</evidence>
<dbReference type="Proteomes" id="UP001595615">
    <property type="component" value="Unassembled WGS sequence"/>
</dbReference>
<comment type="caution">
    <text evidence="3">The sequence shown here is derived from an EMBL/GenBank/DDBJ whole genome shotgun (WGS) entry which is preliminary data.</text>
</comment>
<keyword evidence="2" id="KW-0472">Membrane</keyword>
<gene>
    <name evidence="3" type="ORF">ACFOMD_18310</name>
</gene>
<sequence length="313" mass="33155">MMIDPTDRPERPTYGVLHAPPEPKLPPSRGRPIAAWIIAAVLLAFAIGMVASPWFENSVRSRLPGARASDSDIAKDEALAALQARLDALETRTTRIQPRVATAPGGGGASLEMQAATEVRLAELQAQVAELQASTDSTVAAAEEGAERAQTALLVAALRRGIEGGQRLDVYEPALRARFGASHPNEVAALLALGRRPLTATQLAQSLARTLPTVERAEAENRSWWDGVKHNLAGIADVRRADEIPRDAAASLRLAAQRAGSGDIDGALRAVAVLPVESRRPLDAWRLEARRYVAGLNALAALEATALMPAAAP</sequence>
<organism evidence="3 4">
    <name type="scientific">Sphingoaurantiacus capsulatus</name>
    <dbReference type="NCBI Taxonomy" id="1771310"/>
    <lineage>
        <taxon>Bacteria</taxon>
        <taxon>Pseudomonadati</taxon>
        <taxon>Pseudomonadota</taxon>
        <taxon>Alphaproteobacteria</taxon>
        <taxon>Sphingomonadales</taxon>
        <taxon>Sphingosinicellaceae</taxon>
        <taxon>Sphingoaurantiacus</taxon>
    </lineage>
</organism>
<protein>
    <recommendedName>
        <fullName evidence="5">Inner membrane protein</fullName>
    </recommendedName>
</protein>
<feature type="compositionally biased region" description="Basic and acidic residues" evidence="1">
    <location>
        <begin position="1"/>
        <end position="11"/>
    </location>
</feature>
<name>A0ABV7XE99_9SPHN</name>
<evidence type="ECO:0008006" key="5">
    <source>
        <dbReference type="Google" id="ProtNLM"/>
    </source>
</evidence>
<feature type="region of interest" description="Disordered" evidence="1">
    <location>
        <begin position="1"/>
        <end position="25"/>
    </location>
</feature>
<proteinExistence type="predicted"/>
<dbReference type="EMBL" id="JBHRXV010000018">
    <property type="protein sequence ID" value="MFC3714525.1"/>
    <property type="molecule type" value="Genomic_DNA"/>
</dbReference>
<keyword evidence="2" id="KW-1133">Transmembrane helix</keyword>